<sequence>MAEQYAGTIGIGPITAALLRGAEDLLRTHAPARAAGWLDQVPGFPIEDRTGAVVGALLGAIGGAEPDAALLVILLTGVLRKDPLGIAPSVLIAKLPTDGPHDAVLRQVKENRSRDLVKSVAERVESFADGHSPESVLGRALLITSIFDYDPAAALRAAVDHDGDRAAVAAIVGALVGARHGLPGLPPGSRSVLDLVESVATDLFVAFDMEQPEEPPVPVDHPGLPPVTDALRAEGRNNPDGWVWCHDSEADHRLLPEPPPAALLGAYKVGPDGELTGEVYLDPNYRPGPAKRGFPLPRNEFEDVLNLVTAEWLPPDRLPAALLAAQVLFVPGPDGVPRVSVDEQGTASWWCTRHRPTCRRVCARPRRPCPPCGDSWRTRWSSSIPVV</sequence>
<keyword evidence="3" id="KW-1185">Reference proteome</keyword>
<evidence type="ECO:0000313" key="2">
    <source>
        <dbReference type="EMBL" id="PPK67856.1"/>
    </source>
</evidence>
<keyword evidence="1" id="KW-0479">Metal-binding</keyword>
<dbReference type="GO" id="GO:0016787">
    <property type="term" value="F:hydrolase activity"/>
    <property type="evidence" value="ECO:0007669"/>
    <property type="project" value="UniProtKB-KW"/>
</dbReference>
<dbReference type="SUPFAM" id="SSF101478">
    <property type="entry name" value="ADP-ribosylglycohydrolase"/>
    <property type="match status" value="1"/>
</dbReference>
<proteinExistence type="predicted"/>
<comment type="cofactor">
    <cofactor evidence="1">
        <name>Mg(2+)</name>
        <dbReference type="ChEBI" id="CHEBI:18420"/>
    </cofactor>
    <text evidence="1">Binds 2 magnesium ions per subunit.</text>
</comment>
<keyword evidence="1" id="KW-0460">Magnesium</keyword>
<evidence type="ECO:0000256" key="1">
    <source>
        <dbReference type="PIRSR" id="PIRSR605502-1"/>
    </source>
</evidence>
<evidence type="ECO:0000313" key="3">
    <source>
        <dbReference type="Proteomes" id="UP000239203"/>
    </source>
</evidence>
<dbReference type="Proteomes" id="UP000239203">
    <property type="component" value="Unassembled WGS sequence"/>
</dbReference>
<dbReference type="InterPro" id="IPR036705">
    <property type="entry name" value="Ribosyl_crysJ1_sf"/>
</dbReference>
<name>A0A2S6GRN1_9PSEU</name>
<dbReference type="InterPro" id="IPR005502">
    <property type="entry name" value="Ribosyl_crysJ1"/>
</dbReference>
<dbReference type="AlphaFoldDB" id="A0A2S6GRN1"/>
<keyword evidence="2" id="KW-0378">Hydrolase</keyword>
<accession>A0A2S6GRN1</accession>
<dbReference type="EMBL" id="PTIX01000006">
    <property type="protein sequence ID" value="PPK67856.1"/>
    <property type="molecule type" value="Genomic_DNA"/>
</dbReference>
<dbReference type="Pfam" id="PF03747">
    <property type="entry name" value="ADP_ribosyl_GH"/>
    <property type="match status" value="1"/>
</dbReference>
<feature type="binding site" evidence="1">
    <location>
        <position position="164"/>
    </location>
    <ligand>
        <name>Mg(2+)</name>
        <dbReference type="ChEBI" id="CHEBI:18420"/>
        <label>1</label>
    </ligand>
</feature>
<gene>
    <name evidence="2" type="ORF">CLV40_10686</name>
</gene>
<protein>
    <submittedName>
        <fullName evidence="2">ADP-ribosylglycohydrolase</fullName>
    </submittedName>
</protein>
<reference evidence="2 3" key="1">
    <citation type="submission" date="2018-02" db="EMBL/GenBank/DDBJ databases">
        <title>Genomic Encyclopedia of Archaeal and Bacterial Type Strains, Phase II (KMG-II): from individual species to whole genera.</title>
        <authorList>
            <person name="Goeker M."/>
        </authorList>
    </citation>
    <scope>NUCLEOTIDE SEQUENCE [LARGE SCALE GENOMIC DNA]</scope>
    <source>
        <strain evidence="2 3">YU 961-1</strain>
    </source>
</reference>
<comment type="caution">
    <text evidence="2">The sequence shown here is derived from an EMBL/GenBank/DDBJ whole genome shotgun (WGS) entry which is preliminary data.</text>
</comment>
<organism evidence="2 3">
    <name type="scientific">Actinokineospora auranticolor</name>
    <dbReference type="NCBI Taxonomy" id="155976"/>
    <lineage>
        <taxon>Bacteria</taxon>
        <taxon>Bacillati</taxon>
        <taxon>Actinomycetota</taxon>
        <taxon>Actinomycetes</taxon>
        <taxon>Pseudonocardiales</taxon>
        <taxon>Pseudonocardiaceae</taxon>
        <taxon>Actinokineospora</taxon>
    </lineage>
</organism>
<dbReference type="Gene3D" id="1.10.4080.10">
    <property type="entry name" value="ADP-ribosylation/Crystallin J1"/>
    <property type="match status" value="1"/>
</dbReference>